<dbReference type="PANTHER" id="PTHR12411">
    <property type="entry name" value="CYSTEINE PROTEASE FAMILY C1-RELATED"/>
    <property type="match status" value="1"/>
</dbReference>
<keyword evidence="3" id="KW-0378">Hydrolase</keyword>
<gene>
    <name evidence="7" type="ORF">BRAFLDRAFT_247264</name>
</gene>
<dbReference type="eggNOG" id="KOG1543">
    <property type="taxonomic scope" value="Eukaryota"/>
</dbReference>
<keyword evidence="5" id="KW-1015">Disulfide bond</keyword>
<dbReference type="Pfam" id="PF00112">
    <property type="entry name" value="Peptidase_C1"/>
    <property type="match status" value="1"/>
</dbReference>
<dbReference type="GO" id="GO:0008234">
    <property type="term" value="F:cysteine-type peptidase activity"/>
    <property type="evidence" value="ECO:0007669"/>
    <property type="project" value="UniProtKB-KW"/>
</dbReference>
<dbReference type="CDD" id="cd02620">
    <property type="entry name" value="Peptidase_C1A_CathepsinB"/>
    <property type="match status" value="1"/>
</dbReference>
<evidence type="ECO:0000256" key="4">
    <source>
        <dbReference type="ARBA" id="ARBA00022807"/>
    </source>
</evidence>
<accession>C3ZYD1</accession>
<protein>
    <recommendedName>
        <fullName evidence="6">Peptidase C1A papain C-terminal domain-containing protein</fullName>
    </recommendedName>
</protein>
<comment type="similarity">
    <text evidence="1">Belongs to the peptidase C1 family.</text>
</comment>
<dbReference type="InParanoid" id="C3ZYD1"/>
<dbReference type="Gene3D" id="3.90.70.10">
    <property type="entry name" value="Cysteine proteinases"/>
    <property type="match status" value="1"/>
</dbReference>
<organism>
    <name type="scientific">Branchiostoma floridae</name>
    <name type="common">Florida lancelet</name>
    <name type="synonym">Amphioxus</name>
    <dbReference type="NCBI Taxonomy" id="7739"/>
    <lineage>
        <taxon>Eukaryota</taxon>
        <taxon>Metazoa</taxon>
        <taxon>Chordata</taxon>
        <taxon>Cephalochordata</taxon>
        <taxon>Leptocardii</taxon>
        <taxon>Amphioxiformes</taxon>
        <taxon>Branchiostomatidae</taxon>
        <taxon>Branchiostoma</taxon>
    </lineage>
</organism>
<dbReference type="GO" id="GO:0006508">
    <property type="term" value="P:proteolysis"/>
    <property type="evidence" value="ECO:0007669"/>
    <property type="project" value="UniProtKB-KW"/>
</dbReference>
<dbReference type="InterPro" id="IPR025661">
    <property type="entry name" value="Pept_asp_AS"/>
</dbReference>
<dbReference type="PROSITE" id="PS00639">
    <property type="entry name" value="THIOL_PROTEASE_HIS"/>
    <property type="match status" value="1"/>
</dbReference>
<dbReference type="PROSITE" id="PS00640">
    <property type="entry name" value="THIOL_PROTEASE_ASN"/>
    <property type="match status" value="1"/>
</dbReference>
<dbReference type="PRINTS" id="PR00705">
    <property type="entry name" value="PAPAIN"/>
</dbReference>
<evidence type="ECO:0000256" key="5">
    <source>
        <dbReference type="ARBA" id="ARBA00023157"/>
    </source>
</evidence>
<evidence type="ECO:0000259" key="6">
    <source>
        <dbReference type="SMART" id="SM00645"/>
    </source>
</evidence>
<dbReference type="EMBL" id="GG666726">
    <property type="protein sequence ID" value="EEN42462.1"/>
    <property type="molecule type" value="Genomic_DNA"/>
</dbReference>
<dbReference type="SMART" id="SM00645">
    <property type="entry name" value="Pept_C1"/>
    <property type="match status" value="1"/>
</dbReference>
<dbReference type="SUPFAM" id="SSF54001">
    <property type="entry name" value="Cysteine proteinases"/>
    <property type="match status" value="1"/>
</dbReference>
<evidence type="ECO:0000256" key="3">
    <source>
        <dbReference type="ARBA" id="ARBA00022801"/>
    </source>
</evidence>
<dbReference type="PROSITE" id="PS00139">
    <property type="entry name" value="THIOL_PROTEASE_CYS"/>
    <property type="match status" value="1"/>
</dbReference>
<feature type="domain" description="Peptidase C1A papain C-terminal" evidence="6">
    <location>
        <begin position="43"/>
        <end position="266"/>
    </location>
</feature>
<dbReference type="InterPro" id="IPR038765">
    <property type="entry name" value="Papain-like_cys_pep_sf"/>
</dbReference>
<name>C3ZYD1_BRAFL</name>
<evidence type="ECO:0000256" key="1">
    <source>
        <dbReference type="ARBA" id="ARBA00008455"/>
    </source>
</evidence>
<proteinExistence type="inferred from homology"/>
<sequence length="272" mass="30020">QAGWNDFGEASMSDLKVLCGTILDDPDLLNLPVKQHDLTDMEIPKSFDARMEWSTCVRSHKIHDQGHCGSCWAFASTEVLSDRLCIQTRGSTNIILSSEDLLSCDKAGRGCSDGGRLSEAWRYMQKKGVVANRCKPYTSGATGFIPECMSKCTGEGHAYQKFYGLYLYTVSGENQIKVEIMTNGPVEAAFTVYSDIVHYKSGVYHHTSGGKLGGHAVKVLGWGVEDEEEYWLVANSWGPDWGDQGFFKIKRGSDECGIESRVLTGTARLYPS</sequence>
<dbReference type="InterPro" id="IPR013128">
    <property type="entry name" value="Peptidase_C1A"/>
</dbReference>
<dbReference type="InterPro" id="IPR000169">
    <property type="entry name" value="Pept_cys_AS"/>
</dbReference>
<dbReference type="AlphaFoldDB" id="C3ZYD1"/>
<evidence type="ECO:0000256" key="2">
    <source>
        <dbReference type="ARBA" id="ARBA00022670"/>
    </source>
</evidence>
<evidence type="ECO:0000313" key="7">
    <source>
        <dbReference type="EMBL" id="EEN42462.1"/>
    </source>
</evidence>
<reference evidence="7" key="1">
    <citation type="journal article" date="2008" name="Nature">
        <title>The amphioxus genome and the evolution of the chordate karyotype.</title>
        <authorList>
            <consortium name="US DOE Joint Genome Institute (JGI-PGF)"/>
            <person name="Putnam N.H."/>
            <person name="Butts T."/>
            <person name="Ferrier D.E.K."/>
            <person name="Furlong R.F."/>
            <person name="Hellsten U."/>
            <person name="Kawashima T."/>
            <person name="Robinson-Rechavi M."/>
            <person name="Shoguchi E."/>
            <person name="Terry A."/>
            <person name="Yu J.-K."/>
            <person name="Benito-Gutierrez E.L."/>
            <person name="Dubchak I."/>
            <person name="Garcia-Fernandez J."/>
            <person name="Gibson-Brown J.J."/>
            <person name="Grigoriev I.V."/>
            <person name="Horton A.C."/>
            <person name="de Jong P.J."/>
            <person name="Jurka J."/>
            <person name="Kapitonov V.V."/>
            <person name="Kohara Y."/>
            <person name="Kuroki Y."/>
            <person name="Lindquist E."/>
            <person name="Lucas S."/>
            <person name="Osoegawa K."/>
            <person name="Pennacchio L.A."/>
            <person name="Salamov A.A."/>
            <person name="Satou Y."/>
            <person name="Sauka-Spengler T."/>
            <person name="Schmutz J."/>
            <person name="Shin-I T."/>
            <person name="Toyoda A."/>
            <person name="Bronner-Fraser M."/>
            <person name="Fujiyama A."/>
            <person name="Holland L.Z."/>
            <person name="Holland P.W.H."/>
            <person name="Satoh N."/>
            <person name="Rokhsar D.S."/>
        </authorList>
    </citation>
    <scope>NUCLEOTIDE SEQUENCE [LARGE SCALE GENOMIC DNA]</scope>
    <source>
        <strain evidence="7">S238N-H82</strain>
        <tissue evidence="7">Testes</tissue>
    </source>
</reference>
<keyword evidence="2" id="KW-0645">Protease</keyword>
<keyword evidence="4" id="KW-0788">Thiol protease</keyword>
<dbReference type="InterPro" id="IPR000668">
    <property type="entry name" value="Peptidase_C1A_C"/>
</dbReference>
<dbReference type="InterPro" id="IPR025660">
    <property type="entry name" value="Pept_his_AS"/>
</dbReference>
<feature type="non-terminal residue" evidence="7">
    <location>
        <position position="1"/>
    </location>
</feature>
<dbReference type="STRING" id="7739.C3ZYD1"/>